<dbReference type="InterPro" id="IPR050748">
    <property type="entry name" value="Glycosyltrans_8_dom-fam"/>
</dbReference>
<accession>A0A1H3G5X4</accession>
<dbReference type="CDD" id="cd04194">
    <property type="entry name" value="GT8_A4GalT_like"/>
    <property type="match status" value="1"/>
</dbReference>
<dbReference type="InterPro" id="IPR029044">
    <property type="entry name" value="Nucleotide-diphossugar_trans"/>
</dbReference>
<dbReference type="Pfam" id="PF01501">
    <property type="entry name" value="Glyco_transf_8"/>
    <property type="match status" value="1"/>
</dbReference>
<dbReference type="PANTHER" id="PTHR13778">
    <property type="entry name" value="GLYCOSYLTRANSFERASE 8 DOMAIN-CONTAINING PROTEIN"/>
    <property type="match status" value="1"/>
</dbReference>
<dbReference type="AlphaFoldDB" id="A0A1H3G5X4"/>
<organism evidence="4 5">
    <name type="scientific">Aidingimonas halophila</name>
    <dbReference type="NCBI Taxonomy" id="574349"/>
    <lineage>
        <taxon>Bacteria</taxon>
        <taxon>Pseudomonadati</taxon>
        <taxon>Pseudomonadota</taxon>
        <taxon>Gammaproteobacteria</taxon>
        <taxon>Oceanospirillales</taxon>
        <taxon>Halomonadaceae</taxon>
        <taxon>Aidingimonas</taxon>
    </lineage>
</organism>
<evidence type="ECO:0000313" key="5">
    <source>
        <dbReference type="Proteomes" id="UP000198500"/>
    </source>
</evidence>
<keyword evidence="3" id="KW-0479">Metal-binding</keyword>
<dbReference type="SUPFAM" id="SSF53448">
    <property type="entry name" value="Nucleotide-diphospho-sugar transferases"/>
    <property type="match status" value="1"/>
</dbReference>
<proteinExistence type="predicted"/>
<dbReference type="EMBL" id="FNNI01000009">
    <property type="protein sequence ID" value="SDX98733.1"/>
    <property type="molecule type" value="Genomic_DNA"/>
</dbReference>
<dbReference type="InterPro" id="IPR002495">
    <property type="entry name" value="Glyco_trans_8"/>
</dbReference>
<keyword evidence="5" id="KW-1185">Reference proteome</keyword>
<name>A0A1H3G5X4_9GAMM</name>
<protein>
    <submittedName>
        <fullName evidence="4">Lipopolysaccharide biosynthesis protein, LPS:glycosyltransferase</fullName>
    </submittedName>
</protein>
<evidence type="ECO:0000256" key="1">
    <source>
        <dbReference type="ARBA" id="ARBA00022676"/>
    </source>
</evidence>
<dbReference type="RefSeq" id="WP_092571631.1">
    <property type="nucleotide sequence ID" value="NZ_BMXH01000007.1"/>
</dbReference>
<evidence type="ECO:0000256" key="3">
    <source>
        <dbReference type="ARBA" id="ARBA00022723"/>
    </source>
</evidence>
<dbReference type="STRING" id="574349.SAMN05443545_10922"/>
<evidence type="ECO:0000256" key="2">
    <source>
        <dbReference type="ARBA" id="ARBA00022679"/>
    </source>
</evidence>
<sequence>MIDIVLSADERYARYAAVVMASALANSPTPEQFRFFLLTPGLDPETPPRLRQVAESSGAQLQVIQASPEGAGGIDVGRFGPAGLLRLQMDRYLPEDCHRVIYLDCDLVILGDLADLWHTPLQGRTVAAVMDLCNPSNLGSRDGFDGYFNSGVMLIDLEAWRRERVAERAFEYLRTSGQGLKFPDQDALNHVMVDNWLPLSPVWNFQPTAYAAVEKAYTHLRPFLGDLEQAIRSPRIVHFIGSVKPWHPACEHPLQPWFLDYAGKTAWPIDAEALKRELSWLKRFRLALKQPKIRRRRHKTRMA</sequence>
<dbReference type="GO" id="GO:0046872">
    <property type="term" value="F:metal ion binding"/>
    <property type="evidence" value="ECO:0007669"/>
    <property type="project" value="UniProtKB-KW"/>
</dbReference>
<keyword evidence="1" id="KW-0328">Glycosyltransferase</keyword>
<evidence type="ECO:0000313" key="4">
    <source>
        <dbReference type="EMBL" id="SDX98733.1"/>
    </source>
</evidence>
<gene>
    <name evidence="4" type="ORF">SAMN05443545_10922</name>
</gene>
<dbReference type="GO" id="GO:0016757">
    <property type="term" value="F:glycosyltransferase activity"/>
    <property type="evidence" value="ECO:0007669"/>
    <property type="project" value="UniProtKB-KW"/>
</dbReference>
<keyword evidence="2 4" id="KW-0808">Transferase</keyword>
<dbReference type="PANTHER" id="PTHR13778:SF47">
    <property type="entry name" value="LIPOPOLYSACCHARIDE 1,3-GALACTOSYLTRANSFERASE"/>
    <property type="match status" value="1"/>
</dbReference>
<dbReference type="Proteomes" id="UP000198500">
    <property type="component" value="Unassembled WGS sequence"/>
</dbReference>
<dbReference type="OrthoDB" id="9807549at2"/>
<dbReference type="Gene3D" id="3.90.550.10">
    <property type="entry name" value="Spore Coat Polysaccharide Biosynthesis Protein SpsA, Chain A"/>
    <property type="match status" value="1"/>
</dbReference>
<reference evidence="4 5" key="1">
    <citation type="submission" date="2016-10" db="EMBL/GenBank/DDBJ databases">
        <authorList>
            <person name="de Groot N.N."/>
        </authorList>
    </citation>
    <scope>NUCLEOTIDE SEQUENCE [LARGE SCALE GENOMIC DNA]</scope>
    <source>
        <strain evidence="4 5">DSM 19219</strain>
    </source>
</reference>